<evidence type="ECO:0000259" key="1">
    <source>
        <dbReference type="Pfam" id="PF12680"/>
    </source>
</evidence>
<proteinExistence type="predicted"/>
<sequence>MNAREAFAAWQEAVLTNGSIDHLFADDAIIELPFNPGRPRLNRTEFLTLAGARATMPVRFDEFRDLVIHDTGDPEVIIAEYSIAGTHTTTGHQATAPFVMILRVRNGRILQLREYQDVPTMTAALAPA</sequence>
<organism evidence="2 3">
    <name type="scientific">Acrocarpospora macrocephala</name>
    <dbReference type="NCBI Taxonomy" id="150177"/>
    <lineage>
        <taxon>Bacteria</taxon>
        <taxon>Bacillati</taxon>
        <taxon>Actinomycetota</taxon>
        <taxon>Actinomycetes</taxon>
        <taxon>Streptosporangiales</taxon>
        <taxon>Streptosporangiaceae</taxon>
        <taxon>Acrocarpospora</taxon>
    </lineage>
</organism>
<dbReference type="SUPFAM" id="SSF54427">
    <property type="entry name" value="NTF2-like"/>
    <property type="match status" value="1"/>
</dbReference>
<dbReference type="InterPro" id="IPR037401">
    <property type="entry name" value="SnoaL-like"/>
</dbReference>
<evidence type="ECO:0000313" key="3">
    <source>
        <dbReference type="Proteomes" id="UP000331127"/>
    </source>
</evidence>
<dbReference type="Gene3D" id="3.10.450.50">
    <property type="match status" value="1"/>
</dbReference>
<feature type="domain" description="SnoaL-like" evidence="1">
    <location>
        <begin position="4"/>
        <end position="110"/>
    </location>
</feature>
<comment type="caution">
    <text evidence="2">The sequence shown here is derived from an EMBL/GenBank/DDBJ whole genome shotgun (WGS) entry which is preliminary data.</text>
</comment>
<gene>
    <name evidence="2" type="ORF">Amac_034870</name>
</gene>
<keyword evidence="3" id="KW-1185">Reference proteome</keyword>
<dbReference type="RefSeq" id="WP_155355400.1">
    <property type="nucleotide sequence ID" value="NZ_BAAAHL010000027.1"/>
</dbReference>
<evidence type="ECO:0000313" key="2">
    <source>
        <dbReference type="EMBL" id="GES09891.1"/>
    </source>
</evidence>
<reference evidence="2 3" key="1">
    <citation type="submission" date="2019-10" db="EMBL/GenBank/DDBJ databases">
        <title>Whole genome shotgun sequence of Acrocarpospora macrocephala NBRC 16266.</title>
        <authorList>
            <person name="Ichikawa N."/>
            <person name="Kimura A."/>
            <person name="Kitahashi Y."/>
            <person name="Komaki H."/>
            <person name="Oguchi A."/>
        </authorList>
    </citation>
    <scope>NUCLEOTIDE SEQUENCE [LARGE SCALE GENOMIC DNA]</scope>
    <source>
        <strain evidence="2 3">NBRC 16266</strain>
    </source>
</reference>
<dbReference type="Pfam" id="PF12680">
    <property type="entry name" value="SnoaL_2"/>
    <property type="match status" value="1"/>
</dbReference>
<accession>A0A5M3WRH3</accession>
<dbReference type="AlphaFoldDB" id="A0A5M3WRH3"/>
<dbReference type="EMBL" id="BLAE01000018">
    <property type="protein sequence ID" value="GES09891.1"/>
    <property type="molecule type" value="Genomic_DNA"/>
</dbReference>
<protein>
    <recommendedName>
        <fullName evidence="1">SnoaL-like domain-containing protein</fullName>
    </recommendedName>
</protein>
<dbReference type="Proteomes" id="UP000331127">
    <property type="component" value="Unassembled WGS sequence"/>
</dbReference>
<dbReference type="OrthoDB" id="3681559at2"/>
<dbReference type="InterPro" id="IPR032710">
    <property type="entry name" value="NTF2-like_dom_sf"/>
</dbReference>
<name>A0A5M3WRH3_9ACTN</name>